<reference evidence="1" key="1">
    <citation type="journal article" date="2015" name="Nature">
        <title>Complex archaea that bridge the gap between prokaryotes and eukaryotes.</title>
        <authorList>
            <person name="Spang A."/>
            <person name="Saw J.H."/>
            <person name="Jorgensen S.L."/>
            <person name="Zaremba-Niedzwiedzka K."/>
            <person name="Martijn J."/>
            <person name="Lind A.E."/>
            <person name="van Eijk R."/>
            <person name="Schleper C."/>
            <person name="Guy L."/>
            <person name="Ettema T.J."/>
        </authorList>
    </citation>
    <scope>NUCLEOTIDE SEQUENCE</scope>
</reference>
<dbReference type="AlphaFoldDB" id="A0A0F9W2B3"/>
<name>A0A0F9W2B3_9ZZZZ</name>
<protein>
    <submittedName>
        <fullName evidence="1">Uncharacterized protein</fullName>
    </submittedName>
</protein>
<organism evidence="1">
    <name type="scientific">marine sediment metagenome</name>
    <dbReference type="NCBI Taxonomy" id="412755"/>
    <lineage>
        <taxon>unclassified sequences</taxon>
        <taxon>metagenomes</taxon>
        <taxon>ecological metagenomes</taxon>
    </lineage>
</organism>
<proteinExistence type="predicted"/>
<evidence type="ECO:0000313" key="1">
    <source>
        <dbReference type="EMBL" id="KKN79791.1"/>
    </source>
</evidence>
<accession>A0A0F9W2B3</accession>
<dbReference type="EMBL" id="LAZR01000242">
    <property type="protein sequence ID" value="KKN79791.1"/>
    <property type="molecule type" value="Genomic_DNA"/>
</dbReference>
<comment type="caution">
    <text evidence="1">The sequence shown here is derived from an EMBL/GenBank/DDBJ whole genome shotgun (WGS) entry which is preliminary data.</text>
</comment>
<gene>
    <name evidence="1" type="ORF">LCGC14_0336460</name>
</gene>
<sequence>MTVTSVAEIADGRDTSEVSIAGVAEARHTRVFRIVTNNRHDADLDILGASGVPKDGDVHPDDPIAFIRARNAVMKHPPFVWGMKCRYSTGREISNNPLADPAIITWNTEQFQKSFIEDTNGNAVLNSAGDPFDPPHIIDDARWAVSVRKNVSGVPPAILSYREAINSNAFTIQSIPVGIRRAKISSIHIGEVQYRNSNPFLVFSYILQLKDSTEDDWRPRLLDQGLYEIDGVDRKPILDKDKEPVTTPKQLDGAGAAVADPTILTAVFGTFPGNRELNFNVLPMT</sequence>